<evidence type="ECO:0000256" key="5">
    <source>
        <dbReference type="ARBA" id="ARBA00022475"/>
    </source>
</evidence>
<evidence type="ECO:0000256" key="9">
    <source>
        <dbReference type="ARBA" id="ARBA00023010"/>
    </source>
</evidence>
<organism evidence="12 13">
    <name type="scientific">Stieleria bergensis</name>
    <dbReference type="NCBI Taxonomy" id="2528025"/>
    <lineage>
        <taxon>Bacteria</taxon>
        <taxon>Pseudomonadati</taxon>
        <taxon>Planctomycetota</taxon>
        <taxon>Planctomycetia</taxon>
        <taxon>Pirellulales</taxon>
        <taxon>Pirellulaceae</taxon>
        <taxon>Stieleria</taxon>
    </lineage>
</organism>
<dbReference type="PRINTS" id="PR01853">
    <property type="entry name" value="YAJCTRNLCASE"/>
</dbReference>
<sequence>MISGSFSSVLYRFPIGNLLLIAQEDAGQVAENGGGEVAADAPFWLQMVSQPMFPIGVLLMLFYFLVMAPEKRRRAEEAKRLAGIKKNDPVVTSGGLHGTVVSAPSGSDVITIRLDDKGELKVKVSRWALTSAVDKKKQEPDKQSE</sequence>
<keyword evidence="7" id="KW-0653">Protein transport</keyword>
<evidence type="ECO:0000256" key="3">
    <source>
        <dbReference type="ARBA" id="ARBA00014962"/>
    </source>
</evidence>
<comment type="similarity">
    <text evidence="2">Belongs to the YajC family.</text>
</comment>
<keyword evidence="9" id="KW-0811">Translocation</keyword>
<dbReference type="GO" id="GO:0005886">
    <property type="term" value="C:plasma membrane"/>
    <property type="evidence" value="ECO:0007669"/>
    <property type="project" value="UniProtKB-SubCell"/>
</dbReference>
<feature type="transmembrane region" description="Helical" evidence="11">
    <location>
        <begin position="52"/>
        <end position="69"/>
    </location>
</feature>
<name>A0A517SRE3_9BACT</name>
<dbReference type="GO" id="GO:0015031">
    <property type="term" value="P:protein transport"/>
    <property type="evidence" value="ECO:0007669"/>
    <property type="project" value="UniProtKB-KW"/>
</dbReference>
<evidence type="ECO:0000256" key="8">
    <source>
        <dbReference type="ARBA" id="ARBA00022989"/>
    </source>
</evidence>
<dbReference type="AlphaFoldDB" id="A0A517SRE3"/>
<protein>
    <recommendedName>
        <fullName evidence="3">Sec translocon accessory complex subunit YajC</fullName>
    </recommendedName>
</protein>
<dbReference type="NCBIfam" id="TIGR00739">
    <property type="entry name" value="yajC"/>
    <property type="match status" value="1"/>
</dbReference>
<dbReference type="OrthoDB" id="9800132at2"/>
<keyword evidence="10 11" id="KW-0472">Membrane</keyword>
<dbReference type="RefSeq" id="WP_145269959.1">
    <property type="nucleotide sequence ID" value="NZ_CP036272.1"/>
</dbReference>
<keyword evidence="6 11" id="KW-0812">Transmembrane</keyword>
<dbReference type="Pfam" id="PF02699">
    <property type="entry name" value="YajC"/>
    <property type="match status" value="1"/>
</dbReference>
<keyword evidence="5" id="KW-1003">Cell membrane</keyword>
<gene>
    <name evidence="12" type="ORF">SV7mr_11560</name>
</gene>
<evidence type="ECO:0000256" key="11">
    <source>
        <dbReference type="SAM" id="Phobius"/>
    </source>
</evidence>
<proteinExistence type="inferred from homology"/>
<evidence type="ECO:0000313" key="13">
    <source>
        <dbReference type="Proteomes" id="UP000315003"/>
    </source>
</evidence>
<reference evidence="12 13" key="1">
    <citation type="submission" date="2019-02" db="EMBL/GenBank/DDBJ databases">
        <title>Deep-cultivation of Planctomycetes and their phenomic and genomic characterization uncovers novel biology.</title>
        <authorList>
            <person name="Wiegand S."/>
            <person name="Jogler M."/>
            <person name="Boedeker C."/>
            <person name="Pinto D."/>
            <person name="Vollmers J."/>
            <person name="Rivas-Marin E."/>
            <person name="Kohn T."/>
            <person name="Peeters S.H."/>
            <person name="Heuer A."/>
            <person name="Rast P."/>
            <person name="Oberbeckmann S."/>
            <person name="Bunk B."/>
            <person name="Jeske O."/>
            <person name="Meyerdierks A."/>
            <person name="Storesund J.E."/>
            <person name="Kallscheuer N."/>
            <person name="Luecker S."/>
            <person name="Lage O.M."/>
            <person name="Pohl T."/>
            <person name="Merkel B.J."/>
            <person name="Hornburger P."/>
            <person name="Mueller R.-W."/>
            <person name="Bruemmer F."/>
            <person name="Labrenz M."/>
            <person name="Spormann A.M."/>
            <person name="Op den Camp H."/>
            <person name="Overmann J."/>
            <person name="Amann R."/>
            <person name="Jetten M.S.M."/>
            <person name="Mascher T."/>
            <person name="Medema M.H."/>
            <person name="Devos D.P."/>
            <person name="Kaster A.-K."/>
            <person name="Ovreas L."/>
            <person name="Rohde M."/>
            <person name="Galperin M.Y."/>
            <person name="Jogler C."/>
        </authorList>
    </citation>
    <scope>NUCLEOTIDE SEQUENCE [LARGE SCALE GENOMIC DNA]</scope>
    <source>
        <strain evidence="12 13">SV_7m_r</strain>
    </source>
</reference>
<dbReference type="SMART" id="SM01323">
    <property type="entry name" value="YajC"/>
    <property type="match status" value="1"/>
</dbReference>
<evidence type="ECO:0000256" key="4">
    <source>
        <dbReference type="ARBA" id="ARBA00022448"/>
    </source>
</evidence>
<evidence type="ECO:0000256" key="1">
    <source>
        <dbReference type="ARBA" id="ARBA00004162"/>
    </source>
</evidence>
<comment type="subcellular location">
    <subcellularLocation>
        <location evidence="1">Cell membrane</location>
        <topology evidence="1">Single-pass membrane protein</topology>
    </subcellularLocation>
</comment>
<evidence type="ECO:0000256" key="10">
    <source>
        <dbReference type="ARBA" id="ARBA00023136"/>
    </source>
</evidence>
<dbReference type="InterPro" id="IPR003849">
    <property type="entry name" value="Preprotein_translocase_YajC"/>
</dbReference>
<keyword evidence="4" id="KW-0813">Transport</keyword>
<dbReference type="EMBL" id="CP036272">
    <property type="protein sequence ID" value="QDT58663.1"/>
    <property type="molecule type" value="Genomic_DNA"/>
</dbReference>
<evidence type="ECO:0000256" key="7">
    <source>
        <dbReference type="ARBA" id="ARBA00022927"/>
    </source>
</evidence>
<evidence type="ECO:0000313" key="12">
    <source>
        <dbReference type="EMBL" id="QDT58663.1"/>
    </source>
</evidence>
<dbReference type="PANTHER" id="PTHR33909:SF1">
    <property type="entry name" value="SEC TRANSLOCON ACCESSORY COMPLEX SUBUNIT YAJC"/>
    <property type="match status" value="1"/>
</dbReference>
<keyword evidence="13" id="KW-1185">Reference proteome</keyword>
<keyword evidence="8 11" id="KW-1133">Transmembrane helix</keyword>
<evidence type="ECO:0000256" key="6">
    <source>
        <dbReference type="ARBA" id="ARBA00022692"/>
    </source>
</evidence>
<dbReference type="Proteomes" id="UP000315003">
    <property type="component" value="Chromosome"/>
</dbReference>
<evidence type="ECO:0000256" key="2">
    <source>
        <dbReference type="ARBA" id="ARBA00006742"/>
    </source>
</evidence>
<dbReference type="PANTHER" id="PTHR33909">
    <property type="entry name" value="SEC TRANSLOCON ACCESSORY COMPLEX SUBUNIT YAJC"/>
    <property type="match status" value="1"/>
</dbReference>
<accession>A0A517SRE3</accession>